<feature type="coiled-coil region" evidence="1">
    <location>
        <begin position="436"/>
        <end position="501"/>
    </location>
</feature>
<dbReference type="EMBL" id="CAIIXF020000008">
    <property type="protein sequence ID" value="CAH1793133.1"/>
    <property type="molecule type" value="Genomic_DNA"/>
</dbReference>
<dbReference type="Proteomes" id="UP000749559">
    <property type="component" value="Unassembled WGS sequence"/>
</dbReference>
<feature type="compositionally biased region" description="Basic and acidic residues" evidence="2">
    <location>
        <begin position="671"/>
        <end position="767"/>
    </location>
</feature>
<feature type="compositionally biased region" description="Acidic residues" evidence="2">
    <location>
        <begin position="610"/>
        <end position="627"/>
    </location>
</feature>
<feature type="non-terminal residue" evidence="3">
    <location>
        <position position="767"/>
    </location>
</feature>
<evidence type="ECO:0000313" key="3">
    <source>
        <dbReference type="EMBL" id="CAH1793133.1"/>
    </source>
</evidence>
<dbReference type="AlphaFoldDB" id="A0A8S4PJ60"/>
<evidence type="ECO:0000313" key="4">
    <source>
        <dbReference type="Proteomes" id="UP000749559"/>
    </source>
</evidence>
<feature type="compositionally biased region" description="Basic and acidic residues" evidence="2">
    <location>
        <begin position="631"/>
        <end position="664"/>
    </location>
</feature>
<feature type="region of interest" description="Disordered" evidence="2">
    <location>
        <begin position="140"/>
        <end position="164"/>
    </location>
</feature>
<evidence type="ECO:0000256" key="1">
    <source>
        <dbReference type="SAM" id="Coils"/>
    </source>
</evidence>
<accession>A0A8S4PJ60</accession>
<evidence type="ECO:0000256" key="2">
    <source>
        <dbReference type="SAM" id="MobiDB-lite"/>
    </source>
</evidence>
<organism evidence="3 4">
    <name type="scientific">Owenia fusiformis</name>
    <name type="common">Polychaete worm</name>
    <dbReference type="NCBI Taxonomy" id="6347"/>
    <lineage>
        <taxon>Eukaryota</taxon>
        <taxon>Metazoa</taxon>
        <taxon>Spiralia</taxon>
        <taxon>Lophotrochozoa</taxon>
        <taxon>Annelida</taxon>
        <taxon>Polychaeta</taxon>
        <taxon>Sedentaria</taxon>
        <taxon>Canalipalpata</taxon>
        <taxon>Sabellida</taxon>
        <taxon>Oweniida</taxon>
        <taxon>Oweniidae</taxon>
        <taxon>Owenia</taxon>
    </lineage>
</organism>
<feature type="region of interest" description="Disordered" evidence="2">
    <location>
        <begin position="594"/>
        <end position="767"/>
    </location>
</feature>
<keyword evidence="1" id="KW-0175">Coiled coil</keyword>
<sequence>MHVQPMLMTVCRTREGKKYHSLEFIRKLKRINGQFANQLGGYYVMGEGLRFDGMFDRTVTADMIPVPNYTSRTTPIEEHPSSKAELGKSSVELHLQLKIPDDVYEYVGTSLKEKLSHRAAKYKELEKFEKEKTDLFENLNQTSKQKPNNHSVDKSSQNYSKGSENELFGGLDRLRPITNTNSNWHVTSGDLIYAPVIHEYYDKYGKHTYDNVIDDPNNTITQQMKTADDDERVNQTNSAHDEFPVADEINQSLLTKEIGDTAKENVELRDEICVPLNETEVDIRNVTMLQDLFGKQEERVKTQLSELQNEVKKMRASLIAPPPAQIDGTNELVQTAKNTAVEQKELNRPTTDTCREMKHEQDRGILKANEDSLEASKKIVEAENNRLEKLKEELNGEISKVVADRTNLEFEKKTIEMKKVSLASSDEVNKIDTERLKEGKLKLAKLKSEQQRLEEEFEEMNKMRELEFEKKAREIDAKFWKKEMQCKKEEHEIKTKEVELQMKSQAIDTEANGFKKKWDDVNAREMEFKKKSHEMSSKEMDFKKKDLEIEAKENDLKQQQIQFENDKREFEKMKDLMVPTPLKPVAKKSVSFASMVPNDSESDDLKTYGSDEEDVVSDVQLDDEFDNIYEIPKKEKEPLNKDCKIQNRGEKLSKQEERQRKEKALLYAEYEPIKPNEKQKAEEEQKLKEKQKAEEEQNFKEKQKAEEEQKLKENQKAEEEQKLNEKQKAEEEEKLKEKQKAEEEQKLKEKQKAKEEQKLKEKQKAEE</sequence>
<comment type="caution">
    <text evidence="3">The sequence shown here is derived from an EMBL/GenBank/DDBJ whole genome shotgun (WGS) entry which is preliminary data.</text>
</comment>
<feature type="coiled-coil region" evidence="1">
    <location>
        <begin position="542"/>
        <end position="576"/>
    </location>
</feature>
<feature type="coiled-coil region" evidence="1">
    <location>
        <begin position="365"/>
        <end position="404"/>
    </location>
</feature>
<reference evidence="3" key="1">
    <citation type="submission" date="2022-03" db="EMBL/GenBank/DDBJ databases">
        <authorList>
            <person name="Martin C."/>
        </authorList>
    </citation>
    <scope>NUCLEOTIDE SEQUENCE</scope>
</reference>
<name>A0A8S4PJ60_OWEFU</name>
<proteinExistence type="predicted"/>
<feature type="compositionally biased region" description="Polar residues" evidence="2">
    <location>
        <begin position="140"/>
        <end position="162"/>
    </location>
</feature>
<gene>
    <name evidence="3" type="ORF">OFUS_LOCUS18019</name>
</gene>
<keyword evidence="4" id="KW-1185">Reference proteome</keyword>
<protein>
    <submittedName>
        <fullName evidence="3">Uncharacterized protein</fullName>
    </submittedName>
</protein>